<dbReference type="GO" id="GO:0008270">
    <property type="term" value="F:zinc ion binding"/>
    <property type="evidence" value="ECO:0007669"/>
    <property type="project" value="TreeGrafter"/>
</dbReference>
<keyword evidence="8 11" id="KW-0805">Transcription regulation</keyword>
<comment type="subcellular location">
    <subcellularLocation>
        <location evidence="1 11">Cytoplasm</location>
    </subcellularLocation>
</comment>
<keyword evidence="7 11" id="KW-0862">Zinc</keyword>
<evidence type="ECO:0000256" key="7">
    <source>
        <dbReference type="ARBA" id="ARBA00022833"/>
    </source>
</evidence>
<comment type="similarity">
    <text evidence="2 11">Belongs to the Fur family.</text>
</comment>
<dbReference type="NCBIfam" id="NF045678">
    <property type="entry name" value="TransRegIrrA"/>
    <property type="match status" value="1"/>
</dbReference>
<dbReference type="Pfam" id="PF01475">
    <property type="entry name" value="FUR"/>
    <property type="match status" value="1"/>
</dbReference>
<evidence type="ECO:0000256" key="11">
    <source>
        <dbReference type="RuleBase" id="RU364037"/>
    </source>
</evidence>
<evidence type="ECO:0000256" key="4">
    <source>
        <dbReference type="ARBA" id="ARBA00022490"/>
    </source>
</evidence>
<dbReference type="GO" id="GO:0003700">
    <property type="term" value="F:DNA-binding transcription factor activity"/>
    <property type="evidence" value="ECO:0007669"/>
    <property type="project" value="UniProtKB-UniRule"/>
</dbReference>
<dbReference type="NCBIfam" id="NF045677">
    <property type="entry name" value="FeRespRegIrr"/>
    <property type="match status" value="1"/>
</dbReference>
<evidence type="ECO:0000256" key="6">
    <source>
        <dbReference type="ARBA" id="ARBA00022723"/>
    </source>
</evidence>
<dbReference type="Proteomes" id="UP000570514">
    <property type="component" value="Unassembled WGS sequence"/>
</dbReference>
<sequence length="143" mass="16199">MMRRKMRETPNESAVTRLRAAGLRPTRQRNELADLLFKDGHRHLTAEALHAEAVNKGIRVSLATVYNTLHQFTAANLLRQVMVDATRSYFDTNTTEHQHFYYEDDGMLADIPGSEAIAVDNIPEAPEGTQVARVDVVVRLKRQ</sequence>
<organism evidence="12 13">
    <name type="scientific">Rhizomicrobium palustre</name>
    <dbReference type="NCBI Taxonomy" id="189966"/>
    <lineage>
        <taxon>Bacteria</taxon>
        <taxon>Pseudomonadati</taxon>
        <taxon>Pseudomonadota</taxon>
        <taxon>Alphaproteobacteria</taxon>
        <taxon>Micropepsales</taxon>
        <taxon>Micropepsaceae</taxon>
        <taxon>Rhizomicrobium</taxon>
    </lineage>
</organism>
<dbReference type="InterPro" id="IPR002481">
    <property type="entry name" value="FUR"/>
</dbReference>
<keyword evidence="5 11" id="KW-0678">Repressor</keyword>
<evidence type="ECO:0000256" key="10">
    <source>
        <dbReference type="ARBA" id="ARBA00023163"/>
    </source>
</evidence>
<evidence type="ECO:0000256" key="1">
    <source>
        <dbReference type="ARBA" id="ARBA00004496"/>
    </source>
</evidence>
<dbReference type="GO" id="GO:0000976">
    <property type="term" value="F:transcription cis-regulatory region binding"/>
    <property type="evidence" value="ECO:0007669"/>
    <property type="project" value="TreeGrafter"/>
</dbReference>
<evidence type="ECO:0000256" key="3">
    <source>
        <dbReference type="ARBA" id="ARBA00020910"/>
    </source>
</evidence>
<evidence type="ECO:0000256" key="5">
    <source>
        <dbReference type="ARBA" id="ARBA00022491"/>
    </source>
</evidence>
<name>A0A846MXV9_9PROT</name>
<dbReference type="GO" id="GO:0005737">
    <property type="term" value="C:cytoplasm"/>
    <property type="evidence" value="ECO:0007669"/>
    <property type="project" value="UniProtKB-SubCell"/>
</dbReference>
<comment type="caution">
    <text evidence="12">The sequence shown here is derived from an EMBL/GenBank/DDBJ whole genome shotgun (WGS) entry which is preliminary data.</text>
</comment>
<keyword evidence="13" id="KW-1185">Reference proteome</keyword>
<evidence type="ECO:0000256" key="2">
    <source>
        <dbReference type="ARBA" id="ARBA00007957"/>
    </source>
</evidence>
<keyword evidence="10 11" id="KW-0804">Transcription</keyword>
<accession>A0A846MXV9</accession>
<dbReference type="InterPro" id="IPR036390">
    <property type="entry name" value="WH_DNA-bd_sf"/>
</dbReference>
<dbReference type="CDD" id="cd07153">
    <property type="entry name" value="Fur_like"/>
    <property type="match status" value="1"/>
</dbReference>
<dbReference type="FunFam" id="1.10.10.10:FF:000007">
    <property type="entry name" value="Ferric uptake regulation protein"/>
    <property type="match status" value="1"/>
</dbReference>
<dbReference type="PANTHER" id="PTHR33202:SF7">
    <property type="entry name" value="FERRIC UPTAKE REGULATION PROTEIN"/>
    <property type="match status" value="1"/>
</dbReference>
<dbReference type="InterPro" id="IPR036388">
    <property type="entry name" value="WH-like_DNA-bd_sf"/>
</dbReference>
<evidence type="ECO:0000313" key="13">
    <source>
        <dbReference type="Proteomes" id="UP000570514"/>
    </source>
</evidence>
<dbReference type="GO" id="GO:0045892">
    <property type="term" value="P:negative regulation of DNA-templated transcription"/>
    <property type="evidence" value="ECO:0007669"/>
    <property type="project" value="TreeGrafter"/>
</dbReference>
<dbReference type="PANTHER" id="PTHR33202">
    <property type="entry name" value="ZINC UPTAKE REGULATION PROTEIN"/>
    <property type="match status" value="1"/>
</dbReference>
<proteinExistence type="inferred from homology"/>
<evidence type="ECO:0000256" key="9">
    <source>
        <dbReference type="ARBA" id="ARBA00023125"/>
    </source>
</evidence>
<keyword evidence="4 11" id="KW-0963">Cytoplasm</keyword>
<reference evidence="12 13" key="1">
    <citation type="submission" date="2020-03" db="EMBL/GenBank/DDBJ databases">
        <title>Genomic Encyclopedia of Type Strains, Phase IV (KMG-IV): sequencing the most valuable type-strain genomes for metagenomic binning, comparative biology and taxonomic classification.</title>
        <authorList>
            <person name="Goeker M."/>
        </authorList>
    </citation>
    <scope>NUCLEOTIDE SEQUENCE [LARGE SCALE GENOMIC DNA]</scope>
    <source>
        <strain evidence="12 13">DSM 19867</strain>
    </source>
</reference>
<protein>
    <recommendedName>
        <fullName evidence="3 11">Ferric uptake regulation protein</fullName>
    </recommendedName>
</protein>
<dbReference type="SUPFAM" id="SSF46785">
    <property type="entry name" value="Winged helix' DNA-binding domain"/>
    <property type="match status" value="1"/>
</dbReference>
<comment type="subunit">
    <text evidence="11">Homodimer.</text>
</comment>
<gene>
    <name evidence="11" type="primary">fur</name>
    <name evidence="12" type="ORF">FHS83_001289</name>
</gene>
<dbReference type="EMBL" id="JAASRM010000001">
    <property type="protein sequence ID" value="NIK87971.1"/>
    <property type="molecule type" value="Genomic_DNA"/>
</dbReference>
<keyword evidence="9 11" id="KW-0238">DNA-binding</keyword>
<dbReference type="AlphaFoldDB" id="A0A846MXV9"/>
<keyword evidence="6 11" id="KW-0479">Metal-binding</keyword>
<evidence type="ECO:0000313" key="12">
    <source>
        <dbReference type="EMBL" id="NIK87971.1"/>
    </source>
</evidence>
<dbReference type="Gene3D" id="1.10.10.10">
    <property type="entry name" value="Winged helix-like DNA-binding domain superfamily/Winged helix DNA-binding domain"/>
    <property type="match status" value="1"/>
</dbReference>
<evidence type="ECO:0000256" key="8">
    <source>
        <dbReference type="ARBA" id="ARBA00023015"/>
    </source>
</evidence>
<keyword evidence="11" id="KW-0408">Iron</keyword>
<dbReference type="GO" id="GO:1900376">
    <property type="term" value="P:regulation of secondary metabolite biosynthetic process"/>
    <property type="evidence" value="ECO:0007669"/>
    <property type="project" value="TreeGrafter"/>
</dbReference>